<reference evidence="3 4" key="1">
    <citation type="submission" date="2016-10" db="EMBL/GenBank/DDBJ databases">
        <authorList>
            <person name="de Groot N.N."/>
        </authorList>
    </citation>
    <scope>NUCLEOTIDE SEQUENCE [LARGE SCALE GENOMIC DNA]</scope>
    <source>
        <strain evidence="3 4">CGMCC 1.9109</strain>
    </source>
</reference>
<feature type="region of interest" description="Disordered" evidence="1">
    <location>
        <begin position="262"/>
        <end position="299"/>
    </location>
</feature>
<keyword evidence="2" id="KW-0812">Transmembrane</keyword>
<evidence type="ECO:0000313" key="3">
    <source>
        <dbReference type="EMBL" id="SDE36587.1"/>
    </source>
</evidence>
<dbReference type="EMBL" id="FNAK01000006">
    <property type="protein sequence ID" value="SDE36587.1"/>
    <property type="molecule type" value="Genomic_DNA"/>
</dbReference>
<feature type="transmembrane region" description="Helical" evidence="2">
    <location>
        <begin position="95"/>
        <end position="114"/>
    </location>
</feature>
<proteinExistence type="predicted"/>
<gene>
    <name evidence="3" type="ORF">SAMN04488071_2732</name>
</gene>
<feature type="transmembrane region" description="Helical" evidence="2">
    <location>
        <begin position="135"/>
        <end position="154"/>
    </location>
</feature>
<dbReference type="Proteomes" id="UP000183685">
    <property type="component" value="Unassembled WGS sequence"/>
</dbReference>
<keyword evidence="2" id="KW-0472">Membrane</keyword>
<feature type="transmembrane region" description="Helical" evidence="2">
    <location>
        <begin position="40"/>
        <end position="58"/>
    </location>
</feature>
<keyword evidence="2" id="KW-1133">Transmembrane helix</keyword>
<evidence type="ECO:0000313" key="4">
    <source>
        <dbReference type="Proteomes" id="UP000183685"/>
    </source>
</evidence>
<evidence type="ECO:0000256" key="2">
    <source>
        <dbReference type="SAM" id="Phobius"/>
    </source>
</evidence>
<sequence>MKAKEIIATLLAALVVVHYYAVTSGPMWRDAYAGETFLELLWRRLPLFMLLGGCWPLFKVDFFRWLPIPLLAMVLFHVHPILSEDLGLTSFVSKSLLMLAFGVWISAAIELFTTTEETVLWKSQHKTWQYVDAGWTPYISIAFVAVSLAAWFTLPLVEVNQLSMSGRLLMHVPMLAAAAFAFVPRSSHGYYVGILICLILVTVISVSLANLFSYPLGNVKEASYVHSAMEHWPFALLAVTVIGTGWLGSNYYPETKKTRLEASNASSKLQQGRVQPATSRLLPSATRRFGNRKRSSNAD</sequence>
<feature type="compositionally biased region" description="Basic residues" evidence="1">
    <location>
        <begin position="289"/>
        <end position="299"/>
    </location>
</feature>
<feature type="transmembrane region" description="Helical" evidence="2">
    <location>
        <begin position="190"/>
        <end position="212"/>
    </location>
</feature>
<feature type="transmembrane region" description="Helical" evidence="2">
    <location>
        <begin position="232"/>
        <end position="252"/>
    </location>
</feature>
<name>A0A1G7CB76_9PROT</name>
<dbReference type="RefSeq" id="WP_068306931.1">
    <property type="nucleotide sequence ID" value="NZ_FNAK01000006.1"/>
</dbReference>
<evidence type="ECO:0000256" key="1">
    <source>
        <dbReference type="SAM" id="MobiDB-lite"/>
    </source>
</evidence>
<dbReference type="AlphaFoldDB" id="A0A1G7CB76"/>
<feature type="transmembrane region" description="Helical" evidence="2">
    <location>
        <begin position="65"/>
        <end position="83"/>
    </location>
</feature>
<organism evidence="3 4">
    <name type="scientific">Kordiimonas lacus</name>
    <dbReference type="NCBI Taxonomy" id="637679"/>
    <lineage>
        <taxon>Bacteria</taxon>
        <taxon>Pseudomonadati</taxon>
        <taxon>Pseudomonadota</taxon>
        <taxon>Alphaproteobacteria</taxon>
        <taxon>Kordiimonadales</taxon>
        <taxon>Kordiimonadaceae</taxon>
        <taxon>Kordiimonas</taxon>
    </lineage>
</organism>
<feature type="compositionally biased region" description="Polar residues" evidence="1">
    <location>
        <begin position="262"/>
        <end position="278"/>
    </location>
</feature>
<protein>
    <submittedName>
        <fullName evidence="3">Uncharacterized protein</fullName>
    </submittedName>
</protein>
<feature type="transmembrane region" description="Helical" evidence="2">
    <location>
        <begin position="166"/>
        <end position="183"/>
    </location>
</feature>
<accession>A0A1G7CB76</accession>
<keyword evidence="4" id="KW-1185">Reference proteome</keyword>
<dbReference type="STRING" id="637679.GCA_001550055_03189"/>